<gene>
    <name evidence="2" type="ORF">FUSO3_02535</name>
</gene>
<accession>A0AB73BXY8</accession>
<evidence type="ECO:0000256" key="1">
    <source>
        <dbReference type="SAM" id="MobiDB-lite"/>
    </source>
</evidence>
<dbReference type="EMBL" id="JAAC01000033">
    <property type="protein sequence ID" value="KDE64572.1"/>
    <property type="molecule type" value="Genomic_DNA"/>
</dbReference>
<feature type="non-terminal residue" evidence="2">
    <location>
        <position position="1"/>
    </location>
</feature>
<reference evidence="2 3" key="1">
    <citation type="submission" date="2014-01" db="EMBL/GenBank/DDBJ databases">
        <title>Comparative genomics of Fusobacterium necrophorum wild isolates.</title>
        <authorList>
            <person name="Kittichotirat W."/>
            <person name="Bumgarner R.E."/>
            <person name="Lawrence P."/>
        </authorList>
    </citation>
    <scope>NUCLEOTIDE SEQUENCE [LARGE SCALE GENOMIC DNA]</scope>
    <source>
        <strain evidence="2 3">BL</strain>
    </source>
</reference>
<evidence type="ECO:0008006" key="4">
    <source>
        <dbReference type="Google" id="ProtNLM"/>
    </source>
</evidence>
<protein>
    <recommendedName>
        <fullName evidence="4">Hemolysin</fullName>
    </recommendedName>
</protein>
<dbReference type="RefSeq" id="WP_187073711.1">
    <property type="nucleotide sequence ID" value="NZ_JAAC01000033.1"/>
</dbReference>
<proteinExistence type="predicted"/>
<feature type="region of interest" description="Disordered" evidence="1">
    <location>
        <begin position="126"/>
        <end position="145"/>
    </location>
</feature>
<dbReference type="GO" id="GO:0003824">
    <property type="term" value="F:catalytic activity"/>
    <property type="evidence" value="ECO:0007669"/>
    <property type="project" value="UniProtKB-ARBA"/>
</dbReference>
<comment type="caution">
    <text evidence="2">The sequence shown here is derived from an EMBL/GenBank/DDBJ whole genome shotgun (WGS) entry which is preliminary data.</text>
</comment>
<evidence type="ECO:0000313" key="2">
    <source>
        <dbReference type="EMBL" id="KDE64572.1"/>
    </source>
</evidence>
<dbReference type="Proteomes" id="UP000027473">
    <property type="component" value="Unassembled WGS sequence"/>
</dbReference>
<dbReference type="AlphaFoldDB" id="A0AB73BXY8"/>
<sequence>NAKITYNDNKNVKYQGTQAQNTTFVYNNVENITKEAVELNHYYKSKGSASGIGVSIGITDSEPSISLNVNASKNKLNTEETVYQNGSFVEVNEIHNNTKNMQLSGFTQTGGKVTGNIENLNIESKQNTSKTKGDTKGTNLGVNLLTGTPTGNISASRTKGDRNFVDNQTTFVVGKDSNLKIGKVDNTASIIGTTDSGKIAIENYTGKNLENSDKLKTVGGSVGTSGVGFNYSNSEKEGIARNTVIGNVEIEKSSGDTINRDLSKANEITKDSSSSTNVYVEDTLVKAIAKPEEFKQKVEVAKIEVDSLKNSVTKSIDNILNGDKSQDISKPERRQLEEIKEAVIRVQTAKEIETIATKDLTDPKVQAELGVEIEKFNPNDPNLSPKVKERINELKSKGETIVAFYDKSTGKIFLNETAKENEIRPSIAREWKIREDLKDDRGKLNAEGKARATVAGEIAYNEVQGRIEKNPADKFNINNLASAKMNPDSEVTADLTDKETEAQYFNSLKYANSLGDGRKRINPEVLKEMRGDTGDITDFISRPDYTIKTIHKEYAESEEGRLK</sequence>
<organism evidence="2 3">
    <name type="scientific">Fusobacterium necrophorum BL</name>
    <dbReference type="NCBI Taxonomy" id="1441732"/>
    <lineage>
        <taxon>Bacteria</taxon>
        <taxon>Fusobacteriati</taxon>
        <taxon>Fusobacteriota</taxon>
        <taxon>Fusobacteriia</taxon>
        <taxon>Fusobacteriales</taxon>
        <taxon>Fusobacteriaceae</taxon>
        <taxon>Fusobacterium</taxon>
    </lineage>
</organism>
<dbReference type="InterPro" id="IPR025157">
    <property type="entry name" value="Hemagglutinin_rpt"/>
</dbReference>
<evidence type="ECO:0000313" key="3">
    <source>
        <dbReference type="Proteomes" id="UP000027473"/>
    </source>
</evidence>
<dbReference type="Pfam" id="PF13332">
    <property type="entry name" value="Fil_haemagg_2"/>
    <property type="match status" value="1"/>
</dbReference>
<name>A0AB73BXY8_9FUSO</name>